<keyword evidence="14" id="KW-0407">Ion channel</keyword>
<sequence length="337" mass="38302">VQQWASVFSVQLRELTTKYSGSQLLQKKLKDVEPIIKMVDLNGNDLVKDYSDEIERLLGKKMKSVKRLAESAEDADLYHEFNATLQFDYYNSMLINSVDEDGNSPDMGAEFPLEENEHFNNLRVNMLLSDIQVPTNVFNKDPNILNSIYNSEALNDVFIGNFQKDSTLTWQFFGSSTGFFRIFPGIKWTPDSNGVAAFDCRNRNWYIQAATSPKDIVIMVDISGSMKGLKMTIAKHTINTILDTLGENDFVNVIAYTDYIRYVEPCFKGTLVQADLDNREHFKQLVDELHVKGEAKINKAMKESFKILNEARMKGQGSMCNQAIMLITDGAMEDFEA</sequence>
<dbReference type="Gene3D" id="3.40.50.410">
    <property type="entry name" value="von Willebrand factor, type A domain"/>
    <property type="match status" value="1"/>
</dbReference>
<accession>A0A6P8UBE8</accession>
<evidence type="ECO:0000256" key="11">
    <source>
        <dbReference type="ARBA" id="ARBA00023065"/>
    </source>
</evidence>
<dbReference type="SUPFAM" id="SSF53300">
    <property type="entry name" value="vWA-like"/>
    <property type="match status" value="1"/>
</dbReference>
<keyword evidence="8" id="KW-0106">Calcium</keyword>
<feature type="domain" description="VWFA" evidence="15">
    <location>
        <begin position="215"/>
        <end position="337"/>
    </location>
</feature>
<dbReference type="GO" id="GO:0005245">
    <property type="term" value="F:voltage-gated calcium channel activity"/>
    <property type="evidence" value="ECO:0007669"/>
    <property type="project" value="TreeGrafter"/>
</dbReference>
<feature type="non-terminal residue" evidence="17">
    <location>
        <position position="1"/>
    </location>
</feature>
<evidence type="ECO:0000256" key="2">
    <source>
        <dbReference type="ARBA" id="ARBA00007060"/>
    </source>
</evidence>
<dbReference type="InterPro" id="IPR051173">
    <property type="entry name" value="Ca_channel_alpha-2/delta"/>
</dbReference>
<keyword evidence="12" id="KW-0472">Membrane</keyword>
<keyword evidence="7" id="KW-0732">Signal</keyword>
<comment type="similarity">
    <text evidence="2">Belongs to the calcium channel subunit alpha-2/delta family.</text>
</comment>
<dbReference type="PROSITE" id="PS50234">
    <property type="entry name" value="VWFA"/>
    <property type="match status" value="1"/>
</dbReference>
<dbReference type="KEGG" id="gacu:117544051"/>
<dbReference type="OrthoDB" id="10054666at2759"/>
<dbReference type="PANTHER" id="PTHR10166:SF59">
    <property type="entry name" value="VOLTAGE-DEPENDENT CALCIUM CHANNEL SUBUNIT ALPHA-2_DELTA-4"/>
    <property type="match status" value="1"/>
</dbReference>
<dbReference type="AlphaFoldDB" id="A0A6P8UBE8"/>
<dbReference type="InterPro" id="IPR013608">
    <property type="entry name" value="VWA_N"/>
</dbReference>
<keyword evidence="5" id="KW-0107">Calcium channel</keyword>
<keyword evidence="10" id="KW-1133">Transmembrane helix</keyword>
<organism evidence="16 17">
    <name type="scientific">Gymnodraco acuticeps</name>
    <name type="common">Antarctic dragonfish</name>
    <dbReference type="NCBI Taxonomy" id="8218"/>
    <lineage>
        <taxon>Eukaryota</taxon>
        <taxon>Metazoa</taxon>
        <taxon>Chordata</taxon>
        <taxon>Craniata</taxon>
        <taxon>Vertebrata</taxon>
        <taxon>Euteleostomi</taxon>
        <taxon>Actinopterygii</taxon>
        <taxon>Neopterygii</taxon>
        <taxon>Teleostei</taxon>
        <taxon>Neoteleostei</taxon>
        <taxon>Acanthomorphata</taxon>
        <taxon>Eupercaria</taxon>
        <taxon>Perciformes</taxon>
        <taxon>Notothenioidei</taxon>
        <taxon>Bathydraconidae</taxon>
        <taxon>Gymnodraco</taxon>
    </lineage>
</organism>
<evidence type="ECO:0000256" key="12">
    <source>
        <dbReference type="ARBA" id="ARBA00023136"/>
    </source>
</evidence>
<evidence type="ECO:0000256" key="4">
    <source>
        <dbReference type="ARBA" id="ARBA00022568"/>
    </source>
</evidence>
<evidence type="ECO:0000256" key="9">
    <source>
        <dbReference type="ARBA" id="ARBA00022882"/>
    </source>
</evidence>
<comment type="subcellular location">
    <subcellularLocation>
        <location evidence="1">Membrane</location>
        <topology evidence="1">Single-pass type I membrane protein</topology>
    </subcellularLocation>
</comment>
<evidence type="ECO:0000256" key="1">
    <source>
        <dbReference type="ARBA" id="ARBA00004479"/>
    </source>
</evidence>
<dbReference type="GeneID" id="117544051"/>
<keyword evidence="11" id="KW-0406">Ion transport</keyword>
<keyword evidence="9" id="KW-0851">Voltage-gated channel</keyword>
<dbReference type="Proteomes" id="UP000515161">
    <property type="component" value="Unplaced"/>
</dbReference>
<dbReference type="InParanoid" id="A0A6P8UBE8"/>
<name>A0A6P8UBE8_GYMAC</name>
<keyword evidence="4" id="KW-0109">Calcium transport</keyword>
<proteinExistence type="inferred from homology"/>
<evidence type="ECO:0000256" key="14">
    <source>
        <dbReference type="ARBA" id="ARBA00023303"/>
    </source>
</evidence>
<dbReference type="PANTHER" id="PTHR10166">
    <property type="entry name" value="VOLTAGE-DEPENDENT CALCIUM CHANNEL SUBUNIT ALPHA-2/DELTA-RELATED"/>
    <property type="match status" value="1"/>
</dbReference>
<dbReference type="GO" id="GO:0005891">
    <property type="term" value="C:voltage-gated calcium channel complex"/>
    <property type="evidence" value="ECO:0007669"/>
    <property type="project" value="TreeGrafter"/>
</dbReference>
<evidence type="ECO:0000259" key="15">
    <source>
        <dbReference type="PROSITE" id="PS50234"/>
    </source>
</evidence>
<dbReference type="InterPro" id="IPR036465">
    <property type="entry name" value="vWFA_dom_sf"/>
</dbReference>
<evidence type="ECO:0000256" key="5">
    <source>
        <dbReference type="ARBA" id="ARBA00022673"/>
    </source>
</evidence>
<evidence type="ECO:0000313" key="17">
    <source>
        <dbReference type="RefSeq" id="XP_034068720.1"/>
    </source>
</evidence>
<reference evidence="17" key="1">
    <citation type="submission" date="2025-08" db="UniProtKB">
        <authorList>
            <consortium name="RefSeq"/>
        </authorList>
    </citation>
    <scope>IDENTIFICATION</scope>
</reference>
<evidence type="ECO:0000256" key="3">
    <source>
        <dbReference type="ARBA" id="ARBA00022448"/>
    </source>
</evidence>
<keyword evidence="16" id="KW-1185">Reference proteome</keyword>
<dbReference type="RefSeq" id="XP_034068720.1">
    <property type="nucleotide sequence ID" value="XM_034212829.1"/>
</dbReference>
<protein>
    <submittedName>
        <fullName evidence="17">Voltage-dependent calcium channel subunit alpha-2/delta-4-like</fullName>
    </submittedName>
</protein>
<feature type="non-terminal residue" evidence="17">
    <location>
        <position position="337"/>
    </location>
</feature>
<gene>
    <name evidence="17" type="primary">LOC117544051</name>
</gene>
<dbReference type="Pfam" id="PF08399">
    <property type="entry name" value="VWA_N"/>
    <property type="match status" value="1"/>
</dbReference>
<evidence type="ECO:0000256" key="7">
    <source>
        <dbReference type="ARBA" id="ARBA00022729"/>
    </source>
</evidence>
<keyword evidence="6" id="KW-0812">Transmembrane</keyword>
<dbReference type="InterPro" id="IPR002035">
    <property type="entry name" value="VWF_A"/>
</dbReference>
<dbReference type="Pfam" id="PF13519">
    <property type="entry name" value="VWA_2"/>
    <property type="match status" value="1"/>
</dbReference>
<evidence type="ECO:0000256" key="6">
    <source>
        <dbReference type="ARBA" id="ARBA00022692"/>
    </source>
</evidence>
<evidence type="ECO:0000256" key="13">
    <source>
        <dbReference type="ARBA" id="ARBA00023180"/>
    </source>
</evidence>
<keyword evidence="13" id="KW-0325">Glycoprotein</keyword>
<dbReference type="FunFam" id="3.40.50.410:FF:000007">
    <property type="entry name" value="Calcium voltage-gated channel auxiliary subunit alpha2delta 3"/>
    <property type="match status" value="1"/>
</dbReference>
<evidence type="ECO:0000256" key="8">
    <source>
        <dbReference type="ARBA" id="ARBA00022837"/>
    </source>
</evidence>
<keyword evidence="3" id="KW-0813">Transport</keyword>
<evidence type="ECO:0000313" key="16">
    <source>
        <dbReference type="Proteomes" id="UP000515161"/>
    </source>
</evidence>
<evidence type="ECO:0000256" key="10">
    <source>
        <dbReference type="ARBA" id="ARBA00022989"/>
    </source>
</evidence>